<sequence length="229" mass="27870">ADDRFWQDFNSSYEEVLINEFKDQIKYLKLLNLLDSKDYMIRFSANTNVRFIYDFCENEKLKAISEQKFNNTKLFSSFVNRLDYIVEFKKFREDNKKLCREECPCCKIRMIFHKEKAREILENKYSKFEELNTHYTTLKHLTRLSPKLIKKYTKIFRDLIINTLTVNDSKLEGEYKIIKIDESKFKKDVSCWRGYQELEKLGIKHIHINHSKQLTQRQRLRKIYSNTIE</sequence>
<accession>A0ACA9REX0</accession>
<feature type="non-terminal residue" evidence="1">
    <location>
        <position position="1"/>
    </location>
</feature>
<comment type="caution">
    <text evidence="1">The sequence shown here is derived from an EMBL/GenBank/DDBJ whole genome shotgun (WGS) entry which is preliminary data.</text>
</comment>
<reference evidence="1" key="1">
    <citation type="submission" date="2021-06" db="EMBL/GenBank/DDBJ databases">
        <authorList>
            <person name="Kallberg Y."/>
            <person name="Tangrot J."/>
            <person name="Rosling A."/>
        </authorList>
    </citation>
    <scope>NUCLEOTIDE SEQUENCE</scope>
    <source>
        <strain evidence="1">MA461A</strain>
    </source>
</reference>
<evidence type="ECO:0000313" key="2">
    <source>
        <dbReference type="Proteomes" id="UP000789920"/>
    </source>
</evidence>
<dbReference type="EMBL" id="CAJVQC010051083">
    <property type="protein sequence ID" value="CAG8789902.1"/>
    <property type="molecule type" value="Genomic_DNA"/>
</dbReference>
<protein>
    <submittedName>
        <fullName evidence="1">15133_t:CDS:1</fullName>
    </submittedName>
</protein>
<evidence type="ECO:0000313" key="1">
    <source>
        <dbReference type="EMBL" id="CAG8789902.1"/>
    </source>
</evidence>
<name>A0ACA9REX0_9GLOM</name>
<dbReference type="Proteomes" id="UP000789920">
    <property type="component" value="Unassembled WGS sequence"/>
</dbReference>
<feature type="non-terminal residue" evidence="1">
    <location>
        <position position="229"/>
    </location>
</feature>
<proteinExistence type="predicted"/>
<organism evidence="1 2">
    <name type="scientific">Racocetra persica</name>
    <dbReference type="NCBI Taxonomy" id="160502"/>
    <lineage>
        <taxon>Eukaryota</taxon>
        <taxon>Fungi</taxon>
        <taxon>Fungi incertae sedis</taxon>
        <taxon>Mucoromycota</taxon>
        <taxon>Glomeromycotina</taxon>
        <taxon>Glomeromycetes</taxon>
        <taxon>Diversisporales</taxon>
        <taxon>Gigasporaceae</taxon>
        <taxon>Racocetra</taxon>
    </lineage>
</organism>
<keyword evidence="2" id="KW-1185">Reference proteome</keyword>
<gene>
    <name evidence="1" type="ORF">RPERSI_LOCUS18953</name>
</gene>